<proteinExistence type="predicted"/>
<dbReference type="GO" id="GO:0009451">
    <property type="term" value="P:RNA modification"/>
    <property type="evidence" value="ECO:0007669"/>
    <property type="project" value="InterPro"/>
</dbReference>
<dbReference type="InterPro" id="IPR046960">
    <property type="entry name" value="PPR_At4g14850-like_plant"/>
</dbReference>
<gene>
    <name evidence="3" type="ORF">FEM48_Zijuj09G0130900</name>
</gene>
<dbReference type="AlphaFoldDB" id="A0A978UT64"/>
<dbReference type="FunFam" id="1.25.40.10:FF:000344">
    <property type="entry name" value="Pentatricopeptide repeat-containing protein"/>
    <property type="match status" value="1"/>
</dbReference>
<dbReference type="Pfam" id="PF13041">
    <property type="entry name" value="PPR_2"/>
    <property type="match status" value="2"/>
</dbReference>
<organism evidence="3 4">
    <name type="scientific">Ziziphus jujuba var. spinosa</name>
    <dbReference type="NCBI Taxonomy" id="714518"/>
    <lineage>
        <taxon>Eukaryota</taxon>
        <taxon>Viridiplantae</taxon>
        <taxon>Streptophyta</taxon>
        <taxon>Embryophyta</taxon>
        <taxon>Tracheophyta</taxon>
        <taxon>Spermatophyta</taxon>
        <taxon>Magnoliopsida</taxon>
        <taxon>eudicotyledons</taxon>
        <taxon>Gunneridae</taxon>
        <taxon>Pentapetalae</taxon>
        <taxon>rosids</taxon>
        <taxon>fabids</taxon>
        <taxon>Rosales</taxon>
        <taxon>Rhamnaceae</taxon>
        <taxon>Paliureae</taxon>
        <taxon>Ziziphus</taxon>
    </lineage>
</organism>
<dbReference type="EMBL" id="JAEACU010000009">
    <property type="protein sequence ID" value="KAH7518064.1"/>
    <property type="molecule type" value="Genomic_DNA"/>
</dbReference>
<dbReference type="PROSITE" id="PS51375">
    <property type="entry name" value="PPR"/>
    <property type="match status" value="2"/>
</dbReference>
<sequence length="338" mass="37933">MHTFLTNPSPRKSTELSALLQARLPPSQVLQIHAQIFQAGAHQDNLITTRLIGHYRSVVALRVFHQLQTPNIFPFNAIIRVLAEEGNTSLAFSLFRNLKRLSLSPNDFTFSFLLKACFRSNDAGCVKQVHSHVVKVGFLDDSFVCSGLLMVYAKGLKDMASAHRVFDEMIDRSMVSCWTSLIAGYAQLGEIEEVLRLFIKMVNKNLQPTDDTLVSVLSACSNLEIIKIENWVTILLELIDNLDLQNLVQVDPESSSGYVMFANALAFDHRWADVTMLRWIMKEKGVVKQPGCSWISIDGVVHEFLVGCPSNPQIESICQTLKGLTMQMKAISPQRTCY</sequence>
<dbReference type="InterPro" id="IPR002885">
    <property type="entry name" value="PPR_rpt"/>
</dbReference>
<dbReference type="InterPro" id="IPR011990">
    <property type="entry name" value="TPR-like_helical_dom_sf"/>
</dbReference>
<reference evidence="3" key="1">
    <citation type="journal article" date="2021" name="Front. Plant Sci.">
        <title>Chromosome-Scale Genome Assembly for Chinese Sour Jujube and Insights Into Its Genome Evolution and Domestication Signature.</title>
        <authorList>
            <person name="Shen L.-Y."/>
            <person name="Luo H."/>
            <person name="Wang X.-L."/>
            <person name="Wang X.-M."/>
            <person name="Qiu X.-J."/>
            <person name="Liu H."/>
            <person name="Zhou S.-S."/>
            <person name="Jia K.-H."/>
            <person name="Nie S."/>
            <person name="Bao Y.-T."/>
            <person name="Zhang R.-G."/>
            <person name="Yun Q.-Z."/>
            <person name="Chai Y.-H."/>
            <person name="Lu J.-Y."/>
            <person name="Li Y."/>
            <person name="Zhao S.-W."/>
            <person name="Mao J.-F."/>
            <person name="Jia S.-G."/>
            <person name="Mao Y.-M."/>
        </authorList>
    </citation>
    <scope>NUCLEOTIDE SEQUENCE</scope>
    <source>
        <strain evidence="3">AT0</strain>
        <tissue evidence="3">Leaf</tissue>
    </source>
</reference>
<protein>
    <recommendedName>
        <fullName evidence="5">Pentatricopeptide repeat-containing protein</fullName>
    </recommendedName>
</protein>
<dbReference type="Gene3D" id="1.25.40.10">
    <property type="entry name" value="Tetratricopeptide repeat domain"/>
    <property type="match status" value="2"/>
</dbReference>
<dbReference type="PANTHER" id="PTHR47926:SF413">
    <property type="entry name" value="REPEAT (TPR)-LIKE SUPERFAMILY PROTEIN, PUTATIVE-RELATED"/>
    <property type="match status" value="1"/>
</dbReference>
<evidence type="ECO:0000256" key="1">
    <source>
        <dbReference type="ARBA" id="ARBA00022737"/>
    </source>
</evidence>
<dbReference type="Pfam" id="PF20431">
    <property type="entry name" value="E_motif"/>
    <property type="match status" value="1"/>
</dbReference>
<evidence type="ECO:0000313" key="3">
    <source>
        <dbReference type="EMBL" id="KAH7518064.1"/>
    </source>
</evidence>
<dbReference type="PANTHER" id="PTHR47926">
    <property type="entry name" value="PENTATRICOPEPTIDE REPEAT-CONTAINING PROTEIN"/>
    <property type="match status" value="1"/>
</dbReference>
<feature type="repeat" description="PPR" evidence="2">
    <location>
        <begin position="71"/>
        <end position="105"/>
    </location>
</feature>
<evidence type="ECO:0000313" key="4">
    <source>
        <dbReference type="Proteomes" id="UP000813462"/>
    </source>
</evidence>
<name>A0A978UT64_ZIZJJ</name>
<dbReference type="Proteomes" id="UP000813462">
    <property type="component" value="Unassembled WGS sequence"/>
</dbReference>
<keyword evidence="1" id="KW-0677">Repeat</keyword>
<dbReference type="GO" id="GO:0003723">
    <property type="term" value="F:RNA binding"/>
    <property type="evidence" value="ECO:0007669"/>
    <property type="project" value="InterPro"/>
</dbReference>
<feature type="repeat" description="PPR" evidence="2">
    <location>
        <begin position="174"/>
        <end position="208"/>
    </location>
</feature>
<evidence type="ECO:0008006" key="5">
    <source>
        <dbReference type="Google" id="ProtNLM"/>
    </source>
</evidence>
<evidence type="ECO:0000256" key="2">
    <source>
        <dbReference type="PROSITE-ProRule" id="PRU00708"/>
    </source>
</evidence>
<accession>A0A978UT64</accession>
<comment type="caution">
    <text evidence="3">The sequence shown here is derived from an EMBL/GenBank/DDBJ whole genome shotgun (WGS) entry which is preliminary data.</text>
</comment>
<dbReference type="InterPro" id="IPR046848">
    <property type="entry name" value="E_motif"/>
</dbReference>
<dbReference type="NCBIfam" id="TIGR00756">
    <property type="entry name" value="PPR"/>
    <property type="match status" value="2"/>
</dbReference>